<keyword evidence="2" id="KW-0812">Transmembrane</keyword>
<reference evidence="3 4" key="1">
    <citation type="submission" date="2024-10" db="EMBL/GenBank/DDBJ databases">
        <title>The Natural Products Discovery Center: Release of the First 8490 Sequenced Strains for Exploring Actinobacteria Biosynthetic Diversity.</title>
        <authorList>
            <person name="Kalkreuter E."/>
            <person name="Kautsar S.A."/>
            <person name="Yang D."/>
            <person name="Bader C.D."/>
            <person name="Teijaro C.N."/>
            <person name="Fluegel L."/>
            <person name="Davis C.M."/>
            <person name="Simpson J.R."/>
            <person name="Lauterbach L."/>
            <person name="Steele A.D."/>
            <person name="Gui C."/>
            <person name="Meng S."/>
            <person name="Li G."/>
            <person name="Viehrig K."/>
            <person name="Ye F."/>
            <person name="Su P."/>
            <person name="Kiefer A.F."/>
            <person name="Nichols A."/>
            <person name="Cepeda A.J."/>
            <person name="Yan W."/>
            <person name="Fan B."/>
            <person name="Jiang Y."/>
            <person name="Adhikari A."/>
            <person name="Zheng C.-J."/>
            <person name="Schuster L."/>
            <person name="Cowan T.M."/>
            <person name="Smanski M.J."/>
            <person name="Chevrette M.G."/>
            <person name="De Carvalho L.P.S."/>
            <person name="Shen B."/>
        </authorList>
    </citation>
    <scope>NUCLEOTIDE SEQUENCE [LARGE SCALE GENOMIC DNA]</scope>
    <source>
        <strain evidence="3 4">NPDC049503</strain>
    </source>
</reference>
<keyword evidence="4" id="KW-1185">Reference proteome</keyword>
<name>A0ABW8A0L8_9ACTN</name>
<evidence type="ECO:0008006" key="5">
    <source>
        <dbReference type="Google" id="ProtNLM"/>
    </source>
</evidence>
<gene>
    <name evidence="3" type="ORF">ACIBP5_10150</name>
</gene>
<feature type="compositionally biased region" description="Low complexity" evidence="1">
    <location>
        <begin position="262"/>
        <end position="282"/>
    </location>
</feature>
<keyword evidence="2" id="KW-0472">Membrane</keyword>
<comment type="caution">
    <text evidence="3">The sequence shown here is derived from an EMBL/GenBank/DDBJ whole genome shotgun (WGS) entry which is preliminary data.</text>
</comment>
<evidence type="ECO:0000256" key="2">
    <source>
        <dbReference type="SAM" id="Phobius"/>
    </source>
</evidence>
<feature type="compositionally biased region" description="Low complexity" evidence="1">
    <location>
        <begin position="409"/>
        <end position="418"/>
    </location>
</feature>
<evidence type="ECO:0000313" key="4">
    <source>
        <dbReference type="Proteomes" id="UP001612928"/>
    </source>
</evidence>
<dbReference type="RefSeq" id="WP_397020025.1">
    <property type="nucleotide sequence ID" value="NZ_JBITMB010000002.1"/>
</dbReference>
<dbReference type="InterPro" id="IPR036388">
    <property type="entry name" value="WH-like_DNA-bd_sf"/>
</dbReference>
<proteinExistence type="predicted"/>
<feature type="compositionally biased region" description="Low complexity" evidence="1">
    <location>
        <begin position="498"/>
        <end position="512"/>
    </location>
</feature>
<organism evidence="3 4">
    <name type="scientific">Nonomuraea indica</name>
    <dbReference type="NCBI Taxonomy" id="1581193"/>
    <lineage>
        <taxon>Bacteria</taxon>
        <taxon>Bacillati</taxon>
        <taxon>Actinomycetota</taxon>
        <taxon>Actinomycetes</taxon>
        <taxon>Streptosporangiales</taxon>
        <taxon>Streptosporangiaceae</taxon>
        <taxon>Nonomuraea</taxon>
    </lineage>
</organism>
<feature type="region of interest" description="Disordered" evidence="1">
    <location>
        <begin position="245"/>
        <end position="542"/>
    </location>
</feature>
<dbReference type="InterPro" id="IPR013324">
    <property type="entry name" value="RNA_pol_sigma_r3/r4-like"/>
</dbReference>
<sequence>MWRTLSEDAREAVRELCDGYGPHLYDYCRTELSSSDAELAVAGALLSAHARADRVDQSSLLRPWLYALARAHRTYLSTPTSVGSWSRPGRMSDLLPEALRALDAPHRELLDLSVRHGLTHGEIAAIFDVTPDEVETVVLEAADGLEEWFAAVIAARTRHGCPALESRVTDWASAPGRRTRARISRHIAHCDACRRAPRTMVADTLLRQMPIAPAPGTLHEQLAWALPLPGDDGLWRADGFPAQAHGLQREPVPPPLSPVPGPTTGTWESSGPAAGAAAAGPEHTPEPAAPRPTSKHARPGPPDQGPAAGEDAATGSLTGSRAGGRAGAGDGTGAASGADRSPDRSPEWAIVRRNRGGVPYRNLPAASVRDRSSSGPAGQERDPSRRAEGGPPWEHHPDDGPPWTGGTGAAAVPAQRRPAVPPPPAGRRLPTALPTDRHVAGTPRTPSKDRLILSAPIPGDELAVAPPRERPTLSPAARVPRPRPAPPGPARPAPAVSPRPERAAPPSALPAATGPDRRPVPRQADTPAWALGTRPAEPPRGLPAAGSVPFPSARRAEFGEIVDLHGGEEFWRNRPDDADPDTVLTVRAVARVGLLVGVGLLVAGLAWSGLNARQRMPVMNEVSAPGPAVTPAPQDRPSPGPAVAVPPPADAGTGAGPLTDTGPGRDTAQDRDAERGRDGAPSLAASPAPATPTPAPAREATERPAPAGTMSPASRKRAEPGAMTSNEAGQDREPRPTRQALPRPRPPVASLSQAAVRLGSRRTGTFALACRGGSCRVTSARGSSGIVVSGRTFRVKAPAALPGCAGPAVTRTGTILVRWTGVARGDGRATAGTATGGGTLRLRVTWTIARDPGTYMLSDEGGGTWTNCGRY</sequence>
<feature type="region of interest" description="Disordered" evidence="1">
    <location>
        <begin position="623"/>
        <end position="751"/>
    </location>
</feature>
<dbReference type="Gene3D" id="1.10.10.10">
    <property type="entry name" value="Winged helix-like DNA-binding domain superfamily/Winged helix DNA-binding domain"/>
    <property type="match status" value="1"/>
</dbReference>
<feature type="compositionally biased region" description="Gly residues" evidence="1">
    <location>
        <begin position="321"/>
        <end position="334"/>
    </location>
</feature>
<dbReference type="SUPFAM" id="SSF88659">
    <property type="entry name" value="Sigma3 and sigma4 domains of RNA polymerase sigma factors"/>
    <property type="match status" value="1"/>
</dbReference>
<feature type="compositionally biased region" description="Pro residues" evidence="1">
    <location>
        <begin position="251"/>
        <end position="261"/>
    </location>
</feature>
<feature type="compositionally biased region" description="Basic and acidic residues" evidence="1">
    <location>
        <begin position="667"/>
        <end position="678"/>
    </location>
</feature>
<evidence type="ECO:0000313" key="3">
    <source>
        <dbReference type="EMBL" id="MFI7440313.1"/>
    </source>
</evidence>
<accession>A0ABW8A0L8</accession>
<evidence type="ECO:0000256" key="1">
    <source>
        <dbReference type="SAM" id="MobiDB-lite"/>
    </source>
</evidence>
<protein>
    <recommendedName>
        <fullName evidence="5">DNA-directed RNA polymerase specialized sigma subunit, sigma24 family</fullName>
    </recommendedName>
</protein>
<dbReference type="Proteomes" id="UP001612928">
    <property type="component" value="Unassembled WGS sequence"/>
</dbReference>
<dbReference type="EMBL" id="JBITMB010000002">
    <property type="protein sequence ID" value="MFI7440313.1"/>
    <property type="molecule type" value="Genomic_DNA"/>
</dbReference>
<feature type="compositionally biased region" description="Pro residues" evidence="1">
    <location>
        <begin position="482"/>
        <end position="497"/>
    </location>
</feature>
<dbReference type="Gene3D" id="1.10.1740.10">
    <property type="match status" value="1"/>
</dbReference>
<feature type="transmembrane region" description="Helical" evidence="2">
    <location>
        <begin position="588"/>
        <end position="610"/>
    </location>
</feature>
<feature type="compositionally biased region" description="Low complexity" evidence="1">
    <location>
        <begin position="650"/>
        <end position="664"/>
    </location>
</feature>
<feature type="compositionally biased region" description="Basic and acidic residues" evidence="1">
    <location>
        <begin position="379"/>
        <end position="399"/>
    </location>
</feature>
<feature type="compositionally biased region" description="Pro residues" evidence="1">
    <location>
        <begin position="628"/>
        <end position="649"/>
    </location>
</feature>
<keyword evidence="2" id="KW-1133">Transmembrane helix</keyword>